<evidence type="ECO:0000256" key="1">
    <source>
        <dbReference type="SAM" id="MobiDB-lite"/>
    </source>
</evidence>
<accession>A0ABS4YJR9</accession>
<dbReference type="Gene3D" id="3.40.50.2000">
    <property type="entry name" value="Glycogen Phosphorylase B"/>
    <property type="match status" value="2"/>
</dbReference>
<keyword evidence="3" id="KW-1185">Reference proteome</keyword>
<gene>
    <name evidence="2" type="ORF">JOF44_001947</name>
</gene>
<sequence length="374" mass="41766">MKILLAPSNVADQSTSIATGLRKLGHDAQIWNYGPSPNGFRVDREFNPETAEDYFRVLETSIEEHFDVYHFHTARSLLPARGSLPQMWDLPLLRALGKRIIVSFHGSDVRKASHHVDDDPWSFYRFADIPCDEEKIDTRLAIIRTYAQAMTVSSVLDQVYVPEAAYLPKSLDLTAYPMTAPPNGRRPVVLHATRRRATKGTDIIEQELERLSRRFDVEVRIIEGAGHDELLREMAQADIVVEKLLGGDAGVLSLEAMALGKVAVARIRGEVLERHPSMPVANADPETFGEVMADLLASPGRRAVLGEAGRAYVEAEHSAESTGRLLEEIYSSASPRPARPHPEWASDPSPRRLEKAYARIDALETTVARLRQRH</sequence>
<feature type="compositionally biased region" description="Basic and acidic residues" evidence="1">
    <location>
        <begin position="340"/>
        <end position="351"/>
    </location>
</feature>
<feature type="region of interest" description="Disordered" evidence="1">
    <location>
        <begin position="332"/>
        <end position="351"/>
    </location>
</feature>
<evidence type="ECO:0000313" key="2">
    <source>
        <dbReference type="EMBL" id="MBP2409044.1"/>
    </source>
</evidence>
<protein>
    <submittedName>
        <fullName evidence="2">Glycosyltransferase involved in cell wall biosynthesis</fullName>
    </submittedName>
</protein>
<organism evidence="2 3">
    <name type="scientific">Brachybacterium fresconis</name>
    <dbReference type="NCBI Taxonomy" id="173363"/>
    <lineage>
        <taxon>Bacteria</taxon>
        <taxon>Bacillati</taxon>
        <taxon>Actinomycetota</taxon>
        <taxon>Actinomycetes</taxon>
        <taxon>Micrococcales</taxon>
        <taxon>Dermabacteraceae</taxon>
        <taxon>Brachybacterium</taxon>
    </lineage>
</organism>
<dbReference type="EMBL" id="JAGIOC010000001">
    <property type="protein sequence ID" value="MBP2409044.1"/>
    <property type="molecule type" value="Genomic_DNA"/>
</dbReference>
<dbReference type="RefSeq" id="WP_209890383.1">
    <property type="nucleotide sequence ID" value="NZ_BAAAJV010000018.1"/>
</dbReference>
<reference evidence="2 3" key="1">
    <citation type="submission" date="2021-03" db="EMBL/GenBank/DDBJ databases">
        <title>Sequencing the genomes of 1000 actinobacteria strains.</title>
        <authorList>
            <person name="Klenk H.-P."/>
        </authorList>
    </citation>
    <scope>NUCLEOTIDE SEQUENCE [LARGE SCALE GENOMIC DNA]</scope>
    <source>
        <strain evidence="2 3">DSM 14564</strain>
    </source>
</reference>
<dbReference type="Proteomes" id="UP000698222">
    <property type="component" value="Unassembled WGS sequence"/>
</dbReference>
<dbReference type="SUPFAM" id="SSF53756">
    <property type="entry name" value="UDP-Glycosyltransferase/glycogen phosphorylase"/>
    <property type="match status" value="1"/>
</dbReference>
<name>A0ABS4YJR9_9MICO</name>
<evidence type="ECO:0000313" key="3">
    <source>
        <dbReference type="Proteomes" id="UP000698222"/>
    </source>
</evidence>
<proteinExistence type="predicted"/>
<comment type="caution">
    <text evidence="2">The sequence shown here is derived from an EMBL/GenBank/DDBJ whole genome shotgun (WGS) entry which is preliminary data.</text>
</comment>